<dbReference type="Proteomes" id="UP001163603">
    <property type="component" value="Chromosome 10"/>
</dbReference>
<name>A0ACC0XW39_9ROSI</name>
<gene>
    <name evidence="1" type="ORF">Pint_07162</name>
</gene>
<sequence length="223" mass="24737">MTQVIVEALEITGQSGIINKGWVALATVHHGGAGITAAGLKAACPTTILPFFDDQPFWGGIWENYTTVLTDAPENYDSAGSNIAHHVALRAVQNNLTRVKIIGVLAIQPYFGGEERTPSEITHEGAPLISIEKTDWTWKAFLPERSDRDHGAANVFGPKEHDISGLNFARGFDPLKDWQTGYFRGLTDRGKEAELVEFDNACHCFYLFPKLPEFDQFVDRMDE</sequence>
<reference evidence="2" key="1">
    <citation type="journal article" date="2023" name="G3 (Bethesda)">
        <title>Genome assembly and association tests identify interacting loci associated with vigor, precocity, and sex in interspecific pistachio rootstocks.</title>
        <authorList>
            <person name="Palmer W."/>
            <person name="Jacygrad E."/>
            <person name="Sagayaradj S."/>
            <person name="Cavanaugh K."/>
            <person name="Han R."/>
            <person name="Bertier L."/>
            <person name="Beede B."/>
            <person name="Kafkas S."/>
            <person name="Golino D."/>
            <person name="Preece J."/>
            <person name="Michelmore R."/>
        </authorList>
    </citation>
    <scope>NUCLEOTIDE SEQUENCE [LARGE SCALE GENOMIC DNA]</scope>
</reference>
<protein>
    <submittedName>
        <fullName evidence="1">Uncharacterized protein</fullName>
    </submittedName>
</protein>
<evidence type="ECO:0000313" key="1">
    <source>
        <dbReference type="EMBL" id="KAJ0025534.1"/>
    </source>
</evidence>
<keyword evidence="2" id="KW-1185">Reference proteome</keyword>
<dbReference type="EMBL" id="CM047745">
    <property type="protein sequence ID" value="KAJ0025534.1"/>
    <property type="molecule type" value="Genomic_DNA"/>
</dbReference>
<proteinExistence type="predicted"/>
<accession>A0ACC0XW39</accession>
<evidence type="ECO:0000313" key="2">
    <source>
        <dbReference type="Proteomes" id="UP001163603"/>
    </source>
</evidence>
<comment type="caution">
    <text evidence="1">The sequence shown here is derived from an EMBL/GenBank/DDBJ whole genome shotgun (WGS) entry which is preliminary data.</text>
</comment>
<organism evidence="1 2">
    <name type="scientific">Pistacia integerrima</name>
    <dbReference type="NCBI Taxonomy" id="434235"/>
    <lineage>
        <taxon>Eukaryota</taxon>
        <taxon>Viridiplantae</taxon>
        <taxon>Streptophyta</taxon>
        <taxon>Embryophyta</taxon>
        <taxon>Tracheophyta</taxon>
        <taxon>Spermatophyta</taxon>
        <taxon>Magnoliopsida</taxon>
        <taxon>eudicotyledons</taxon>
        <taxon>Gunneridae</taxon>
        <taxon>Pentapetalae</taxon>
        <taxon>rosids</taxon>
        <taxon>malvids</taxon>
        <taxon>Sapindales</taxon>
        <taxon>Anacardiaceae</taxon>
        <taxon>Pistacia</taxon>
    </lineage>
</organism>